<proteinExistence type="predicted"/>
<gene>
    <name evidence="1" type="ORF">RSO01_26720</name>
</gene>
<comment type="caution">
    <text evidence="1">The sequence shown here is derived from an EMBL/GenBank/DDBJ whole genome shotgun (WGS) entry which is preliminary data.</text>
</comment>
<name>A0A512N939_9HYPH</name>
<evidence type="ECO:0000313" key="1">
    <source>
        <dbReference type="EMBL" id="GEP55506.1"/>
    </source>
</evidence>
<keyword evidence="2" id="KW-1185">Reference proteome</keyword>
<organism evidence="1 2">
    <name type="scientific">Reyranella soli</name>
    <dbReference type="NCBI Taxonomy" id="1230389"/>
    <lineage>
        <taxon>Bacteria</taxon>
        <taxon>Pseudomonadati</taxon>
        <taxon>Pseudomonadota</taxon>
        <taxon>Alphaproteobacteria</taxon>
        <taxon>Hyphomicrobiales</taxon>
        <taxon>Reyranellaceae</taxon>
        <taxon>Reyranella</taxon>
    </lineage>
</organism>
<evidence type="ECO:0000313" key="2">
    <source>
        <dbReference type="Proteomes" id="UP000321058"/>
    </source>
</evidence>
<reference evidence="1 2" key="1">
    <citation type="submission" date="2019-07" db="EMBL/GenBank/DDBJ databases">
        <title>Whole genome shotgun sequence of Reyranella soli NBRC 108950.</title>
        <authorList>
            <person name="Hosoyama A."/>
            <person name="Uohara A."/>
            <person name="Ohji S."/>
            <person name="Ichikawa N."/>
        </authorList>
    </citation>
    <scope>NUCLEOTIDE SEQUENCE [LARGE SCALE GENOMIC DNA]</scope>
    <source>
        <strain evidence="1 2">NBRC 108950</strain>
    </source>
</reference>
<dbReference type="Proteomes" id="UP000321058">
    <property type="component" value="Unassembled WGS sequence"/>
</dbReference>
<sequence length="230" mass="25764">MVTLDHIASDTALHLHVSVVEASMTALEHFSAGWLTDDLDLLTVQHLGLRLFNGGAAALKLLLAGYYQNTASHLRDVLETAFLLDYLRTDPQLVAKWRETEPKKDRREFEPVHIRTALDARDGFTEQKRAEHYRTLSTFAHPNPKAFALLRPTGSKLAKPGPFHDAGLLKALLEEMGKVFVPATVNYLPYFKSRTPIDQVTRDGFFAVANKWFQVGYGTTPREKAPVPPS</sequence>
<accession>A0A512N939</accession>
<dbReference type="EMBL" id="BKAJ01000038">
    <property type="protein sequence ID" value="GEP55506.1"/>
    <property type="molecule type" value="Genomic_DNA"/>
</dbReference>
<protein>
    <submittedName>
        <fullName evidence="1">Uncharacterized protein</fullName>
    </submittedName>
</protein>
<dbReference type="AlphaFoldDB" id="A0A512N939"/>